<dbReference type="Pfam" id="PF07971">
    <property type="entry name" value="Glyco_hydro_92"/>
    <property type="match status" value="1"/>
</dbReference>
<evidence type="ECO:0008006" key="6">
    <source>
        <dbReference type="Google" id="ProtNLM"/>
    </source>
</evidence>
<evidence type="ECO:0000256" key="1">
    <source>
        <dbReference type="SAM" id="SignalP"/>
    </source>
</evidence>
<dbReference type="NCBIfam" id="TIGR01180">
    <property type="entry name" value="aman2_put"/>
    <property type="match status" value="1"/>
</dbReference>
<evidence type="ECO:0000259" key="2">
    <source>
        <dbReference type="Pfam" id="PF07971"/>
    </source>
</evidence>
<dbReference type="Gene3D" id="1.20.1610.10">
    <property type="entry name" value="alpha-1,2-mannosidases domains"/>
    <property type="match status" value="1"/>
</dbReference>
<feature type="domain" description="Glycosyl hydrolase family 92 N-terminal" evidence="3">
    <location>
        <begin position="28"/>
        <end position="301"/>
    </location>
</feature>
<dbReference type="OMA" id="YGVISQM"/>
<dbReference type="InParanoid" id="W3XFN9"/>
<dbReference type="GO" id="GO:0005975">
    <property type="term" value="P:carbohydrate metabolic process"/>
    <property type="evidence" value="ECO:0007669"/>
    <property type="project" value="InterPro"/>
</dbReference>
<dbReference type="GO" id="GO:0005634">
    <property type="term" value="C:nucleus"/>
    <property type="evidence" value="ECO:0007669"/>
    <property type="project" value="TreeGrafter"/>
</dbReference>
<dbReference type="InterPro" id="IPR050883">
    <property type="entry name" value="PNGase"/>
</dbReference>
<feature type="chain" id="PRO_5004836108" description="Glycoside hydrolase family 92 protein" evidence="1">
    <location>
        <begin position="23"/>
        <end position="815"/>
    </location>
</feature>
<dbReference type="Pfam" id="PF17678">
    <property type="entry name" value="Glyco_hydro_92N"/>
    <property type="match status" value="1"/>
</dbReference>
<accession>W3XFN9</accession>
<dbReference type="GO" id="GO:0006516">
    <property type="term" value="P:glycoprotein catabolic process"/>
    <property type="evidence" value="ECO:0007669"/>
    <property type="project" value="TreeGrafter"/>
</dbReference>
<dbReference type="FunFam" id="1.20.1050.60:FF:000002">
    <property type="entry name" value="Glycosyl hydrolase family 92"/>
    <property type="match status" value="1"/>
</dbReference>
<dbReference type="InterPro" id="IPR012939">
    <property type="entry name" value="Glyco_hydro_92"/>
</dbReference>
<dbReference type="FunFam" id="3.30.2080.10:FF:000001">
    <property type="entry name" value="Alpha-1,2-mannosidase subfamily"/>
    <property type="match status" value="1"/>
</dbReference>
<dbReference type="GO" id="GO:0030246">
    <property type="term" value="F:carbohydrate binding"/>
    <property type="evidence" value="ECO:0007669"/>
    <property type="project" value="InterPro"/>
</dbReference>
<protein>
    <recommendedName>
        <fullName evidence="6">Glycoside hydrolase family 92 protein</fullName>
    </recommendedName>
</protein>
<keyword evidence="5" id="KW-1185">Reference proteome</keyword>
<dbReference type="AlphaFoldDB" id="W3XFN9"/>
<dbReference type="OrthoDB" id="449263at2759"/>
<dbReference type="SUPFAM" id="SSF48208">
    <property type="entry name" value="Six-hairpin glycosidases"/>
    <property type="match status" value="1"/>
</dbReference>
<dbReference type="InterPro" id="IPR041371">
    <property type="entry name" value="GH92_N"/>
</dbReference>
<dbReference type="FunFam" id="2.70.98.10:FF:000028">
    <property type="entry name" value="Alpha-1,2-mannosidase family protein (AFU_orthologue AFUA_5G10520)"/>
    <property type="match status" value="1"/>
</dbReference>
<dbReference type="PANTHER" id="PTHR12143:SF27">
    <property type="entry name" value="ALPHA-1,2-MANNOSIDASE FAMILY PROTEIN (AFU_ORTHOLOGUE AFUA_5G10520)"/>
    <property type="match status" value="1"/>
</dbReference>
<dbReference type="PANTHER" id="PTHR12143">
    <property type="entry name" value="PEPTIDE N-GLYCANASE PNGASE -RELATED"/>
    <property type="match status" value="1"/>
</dbReference>
<dbReference type="eggNOG" id="ENOG502QR5Q">
    <property type="taxonomic scope" value="Eukaryota"/>
</dbReference>
<dbReference type="Gene3D" id="3.30.2080.10">
    <property type="entry name" value="GH92 mannosidase domain"/>
    <property type="match status" value="1"/>
</dbReference>
<dbReference type="InterPro" id="IPR005887">
    <property type="entry name" value="GH92_a_mannosidase_put"/>
</dbReference>
<gene>
    <name evidence="4" type="ORF">PFICI_02247</name>
</gene>
<dbReference type="RefSeq" id="XP_007829019.1">
    <property type="nucleotide sequence ID" value="XM_007830828.1"/>
</dbReference>
<dbReference type="InterPro" id="IPR008928">
    <property type="entry name" value="6-hairpin_glycosidase_sf"/>
</dbReference>
<dbReference type="GO" id="GO:0000224">
    <property type="term" value="F:peptide-N4-(N-acetyl-beta-glucosaminyl)asparagine amidase activity"/>
    <property type="evidence" value="ECO:0007669"/>
    <property type="project" value="TreeGrafter"/>
</dbReference>
<evidence type="ECO:0000313" key="5">
    <source>
        <dbReference type="Proteomes" id="UP000030651"/>
    </source>
</evidence>
<evidence type="ECO:0000259" key="3">
    <source>
        <dbReference type="Pfam" id="PF17678"/>
    </source>
</evidence>
<dbReference type="InterPro" id="IPR014718">
    <property type="entry name" value="GH-type_carb-bd"/>
</dbReference>
<organism evidence="4 5">
    <name type="scientific">Pestalotiopsis fici (strain W106-1 / CGMCC3.15140)</name>
    <dbReference type="NCBI Taxonomy" id="1229662"/>
    <lineage>
        <taxon>Eukaryota</taxon>
        <taxon>Fungi</taxon>
        <taxon>Dikarya</taxon>
        <taxon>Ascomycota</taxon>
        <taxon>Pezizomycotina</taxon>
        <taxon>Sordariomycetes</taxon>
        <taxon>Xylariomycetidae</taxon>
        <taxon>Amphisphaeriales</taxon>
        <taxon>Sporocadaceae</taxon>
        <taxon>Pestalotiopsis</taxon>
    </lineage>
</organism>
<dbReference type="Gene3D" id="1.20.1050.60">
    <property type="entry name" value="alpha-1,2-mannosidase"/>
    <property type="match status" value="1"/>
</dbReference>
<feature type="domain" description="Glycosyl hydrolase family 92" evidence="2">
    <location>
        <begin position="307"/>
        <end position="795"/>
    </location>
</feature>
<dbReference type="EMBL" id="KI912110">
    <property type="protein sequence ID" value="ETS84222.1"/>
    <property type="molecule type" value="Genomic_DNA"/>
</dbReference>
<keyword evidence="1" id="KW-0732">Signal</keyword>
<reference evidence="5" key="1">
    <citation type="journal article" date="2015" name="BMC Genomics">
        <title>Genomic and transcriptomic analysis of the endophytic fungus Pestalotiopsis fici reveals its lifestyle and high potential for synthesis of natural products.</title>
        <authorList>
            <person name="Wang X."/>
            <person name="Zhang X."/>
            <person name="Liu L."/>
            <person name="Xiang M."/>
            <person name="Wang W."/>
            <person name="Sun X."/>
            <person name="Che Y."/>
            <person name="Guo L."/>
            <person name="Liu G."/>
            <person name="Guo L."/>
            <person name="Wang C."/>
            <person name="Yin W.B."/>
            <person name="Stadler M."/>
            <person name="Zhang X."/>
            <person name="Liu X."/>
        </authorList>
    </citation>
    <scope>NUCLEOTIDE SEQUENCE [LARGE SCALE GENOMIC DNA]</scope>
    <source>
        <strain evidence="5">W106-1 / CGMCC3.15140</strain>
    </source>
</reference>
<dbReference type="GO" id="GO:0005829">
    <property type="term" value="C:cytosol"/>
    <property type="evidence" value="ECO:0007669"/>
    <property type="project" value="TreeGrafter"/>
</dbReference>
<dbReference type="Gene3D" id="2.70.98.10">
    <property type="match status" value="1"/>
</dbReference>
<proteinExistence type="predicted"/>
<dbReference type="Proteomes" id="UP000030651">
    <property type="component" value="Unassembled WGS sequence"/>
</dbReference>
<sequence>MKVHNAINGLILPLLWRAAAQGTDYSQYVNPLIGGSGPFDGLAFGGGDIFVGGALPFGVVKLGIDTYEQNISYSTINGGWTPEGTVTGLSMMHESGTGGAPKYGVISQMPLTTIDEPVNILDNRTYWQNRTGEDTARVGYYKTQFESGVTVELSASRHSGILQYTFPAGEKHVLVDVSHYLPSEHGGYSVQVFLGGEIEVDGNTYTGHGTYGGGWNEGAPFTVFFCGEFESTPDQARTFRGRNTDPMQRYHTFSNEPPGQAIFSSNDTNKETSGPLNDRVGAVFSWDSEADSQVKSRIGISFISVEKACQFKDNEIPSWNLNDTVDAAVKEWNEDVFSRIQVPTDDSANTTNLILLYSSLYFMHLMPSDRTGENPLWDSGEPSWDDFYTLWDTFRCTVSLYHLIQPEAYESQIRSLIDIWRYEGYMPDGRSGNWNGLVQGGSNADNVLADAYVKGLRGDINWTAGYLAMQKDAEVTPYNTYSYDDPSASVKEGRGALDDWKNLGYVSVDHNTRCISRSVEYSLNDYALSVVAAGEGAPGDVEKYLNRSAGWQRTWNPDVTSHGFSGFLTPRFSDGSFNTTGYNPALCDGCEWVAISYEATPWEYSFTVPHDVQTLIEKMGGATDFESRLDYIFQPNTSEQDLSANGAGITTIMNIGNEPDFATPYLYNYLNKQYKSVNQSRALANQYFHNDLYGVPGNSDAGALNSWLIWQMLGLYPIVTQPVYLLESPWFTDINMTINGNETLRITTSGGNAQTLGQTGFYVQSVKINGQEWDRNWFNHEDVMVGGGTIEFVVGDEPVVWETGDVPPSPGHFVI</sequence>
<name>W3XFN9_PESFW</name>
<dbReference type="GeneID" id="19267260"/>
<evidence type="ECO:0000313" key="4">
    <source>
        <dbReference type="EMBL" id="ETS84222.1"/>
    </source>
</evidence>
<dbReference type="HOGENOM" id="CLU_003690_4_2_1"/>
<feature type="signal peptide" evidence="1">
    <location>
        <begin position="1"/>
        <end position="22"/>
    </location>
</feature>
<dbReference type="KEGG" id="pfy:PFICI_02247"/>